<proteinExistence type="predicted"/>
<reference evidence="4 5" key="1">
    <citation type="submission" date="2022-04" db="EMBL/GenBank/DDBJ databases">
        <title>Leucobacter sp. isolated from rhizosphere of onion.</title>
        <authorList>
            <person name="Won M."/>
            <person name="Lee C.-M."/>
            <person name="Woen H.-Y."/>
            <person name="Kwon S.-W."/>
        </authorList>
    </citation>
    <scope>NUCLEOTIDE SEQUENCE [LARGE SCALE GENOMIC DNA]</scope>
    <source>
        <strain evidence="4 5">H25R-14</strain>
    </source>
</reference>
<dbReference type="Gene3D" id="3.40.50.720">
    <property type="entry name" value="NAD(P)-binding Rossmann-like Domain"/>
    <property type="match status" value="1"/>
</dbReference>
<dbReference type="InterPro" id="IPR013708">
    <property type="entry name" value="Shikimate_DH-bd_N"/>
</dbReference>
<sequence>MPQQLAVLGDPIAHSKSPLIHRAAYAELGLDWEYTAIRCGRDALSELLTSRDADWRGFSVTMPLKEEAHRLAAVLDPVARESGVVNTLLRLSGAAGWAGFNTDVAGLATAIRRSGLDARRTVVLGSGATAVSAVLAARRLGAEHVTIVARNAAAAAELVDRFSGTRETTSAAPVELAAVSPTAWRTDPAALLASATLVVSALPGPASRELDVPDGLTRIPLFDVAYDPWPSPLAVRWTGAGGQAHSGLGMLVAQALIQIRIFQHGDPDTAVADEDEVQAVMQRALDSVSMGE</sequence>
<feature type="domain" description="Shikimate dehydrogenase substrate binding N-terminal" evidence="3">
    <location>
        <begin position="7"/>
        <end position="88"/>
    </location>
</feature>
<comment type="pathway">
    <text evidence="1">Metabolic intermediate biosynthesis; chorismate biosynthesis; chorismate from D-erythrose 4-phosphate and phosphoenolpyruvate: step 4/7.</text>
</comment>
<keyword evidence="2" id="KW-0057">Aromatic amino acid biosynthesis</keyword>
<dbReference type="InterPro" id="IPR036291">
    <property type="entry name" value="NAD(P)-bd_dom_sf"/>
</dbReference>
<name>A0ABY4FX52_9MICO</name>
<dbReference type="CDD" id="cd01065">
    <property type="entry name" value="NAD_bind_Shikimate_DH"/>
    <property type="match status" value="1"/>
</dbReference>
<dbReference type="Proteomes" id="UP000831775">
    <property type="component" value="Chromosome"/>
</dbReference>
<protein>
    <submittedName>
        <fullName evidence="4">Shikimate dehydrogenase</fullName>
    </submittedName>
</protein>
<keyword evidence="2" id="KW-0028">Amino-acid biosynthesis</keyword>
<evidence type="ECO:0000256" key="1">
    <source>
        <dbReference type="ARBA" id="ARBA00004871"/>
    </source>
</evidence>
<dbReference type="PANTHER" id="PTHR21089:SF1">
    <property type="entry name" value="BIFUNCTIONAL 3-DEHYDROQUINATE DEHYDRATASE_SHIKIMATE DEHYDROGENASE, CHLOROPLASTIC"/>
    <property type="match status" value="1"/>
</dbReference>
<keyword evidence="5" id="KW-1185">Reference proteome</keyword>
<dbReference type="InterPro" id="IPR022893">
    <property type="entry name" value="Shikimate_DH_fam"/>
</dbReference>
<dbReference type="SUPFAM" id="SSF53223">
    <property type="entry name" value="Aminoacid dehydrogenase-like, N-terminal domain"/>
    <property type="match status" value="1"/>
</dbReference>
<evidence type="ECO:0000256" key="2">
    <source>
        <dbReference type="ARBA" id="ARBA00023141"/>
    </source>
</evidence>
<dbReference type="Gene3D" id="3.40.50.10860">
    <property type="entry name" value="Leucine Dehydrogenase, chain A, domain 1"/>
    <property type="match status" value="1"/>
</dbReference>
<gene>
    <name evidence="4" type="ORF">MUN76_02170</name>
</gene>
<dbReference type="EMBL" id="CP095043">
    <property type="protein sequence ID" value="UOQ60811.1"/>
    <property type="molecule type" value="Genomic_DNA"/>
</dbReference>
<evidence type="ECO:0000313" key="4">
    <source>
        <dbReference type="EMBL" id="UOQ60811.1"/>
    </source>
</evidence>
<accession>A0ABY4FX52</accession>
<dbReference type="SUPFAM" id="SSF51735">
    <property type="entry name" value="NAD(P)-binding Rossmann-fold domains"/>
    <property type="match status" value="1"/>
</dbReference>
<evidence type="ECO:0000259" key="3">
    <source>
        <dbReference type="Pfam" id="PF08501"/>
    </source>
</evidence>
<dbReference type="RefSeq" id="WP_244686746.1">
    <property type="nucleotide sequence ID" value="NZ_CP095043.1"/>
</dbReference>
<dbReference type="PANTHER" id="PTHR21089">
    <property type="entry name" value="SHIKIMATE DEHYDROGENASE"/>
    <property type="match status" value="1"/>
</dbReference>
<evidence type="ECO:0000313" key="5">
    <source>
        <dbReference type="Proteomes" id="UP000831775"/>
    </source>
</evidence>
<organism evidence="4 5">
    <name type="scientific">Leucobacter rhizosphaerae</name>
    <dbReference type="NCBI Taxonomy" id="2932245"/>
    <lineage>
        <taxon>Bacteria</taxon>
        <taxon>Bacillati</taxon>
        <taxon>Actinomycetota</taxon>
        <taxon>Actinomycetes</taxon>
        <taxon>Micrococcales</taxon>
        <taxon>Microbacteriaceae</taxon>
        <taxon>Leucobacter</taxon>
    </lineage>
</organism>
<dbReference type="InterPro" id="IPR046346">
    <property type="entry name" value="Aminoacid_DH-like_N_sf"/>
</dbReference>
<dbReference type="Pfam" id="PF08501">
    <property type="entry name" value="Shikimate_dh_N"/>
    <property type="match status" value="1"/>
</dbReference>